<dbReference type="OrthoDB" id="665366at2759"/>
<dbReference type="AlphaFoldDB" id="A0A3L6SZ48"/>
<dbReference type="STRING" id="4540.A0A3L6SZ48"/>
<reference evidence="5" key="1">
    <citation type="journal article" date="2019" name="Nat. Commun.">
        <title>The genome of broomcorn millet.</title>
        <authorList>
            <person name="Zou C."/>
            <person name="Miki D."/>
            <person name="Li D."/>
            <person name="Tang Q."/>
            <person name="Xiao L."/>
            <person name="Rajput S."/>
            <person name="Deng P."/>
            <person name="Jia W."/>
            <person name="Huang R."/>
            <person name="Zhang M."/>
            <person name="Sun Y."/>
            <person name="Hu J."/>
            <person name="Fu X."/>
            <person name="Schnable P.S."/>
            <person name="Li F."/>
            <person name="Zhang H."/>
            <person name="Feng B."/>
            <person name="Zhu X."/>
            <person name="Liu R."/>
            <person name="Schnable J.C."/>
            <person name="Zhu J.-K."/>
            <person name="Zhang H."/>
        </authorList>
    </citation>
    <scope>NUCLEOTIDE SEQUENCE [LARGE SCALE GENOMIC DNA]</scope>
</reference>
<gene>
    <name evidence="4" type="ORF">C2845_PM05G07280</name>
</gene>
<dbReference type="SUPFAM" id="SSF57756">
    <property type="entry name" value="Retrovirus zinc finger-like domains"/>
    <property type="match status" value="1"/>
</dbReference>
<dbReference type="GO" id="GO:0008270">
    <property type="term" value="F:zinc ion binding"/>
    <property type="evidence" value="ECO:0007669"/>
    <property type="project" value="UniProtKB-KW"/>
</dbReference>
<evidence type="ECO:0000313" key="4">
    <source>
        <dbReference type="EMBL" id="RLN29760.1"/>
    </source>
</evidence>
<protein>
    <recommendedName>
        <fullName evidence="3">CCHC-type domain-containing protein</fullName>
    </recommendedName>
</protein>
<dbReference type="PROSITE" id="PS50158">
    <property type="entry name" value="ZF_CCHC"/>
    <property type="match status" value="1"/>
</dbReference>
<dbReference type="InterPro" id="IPR001878">
    <property type="entry name" value="Znf_CCHC"/>
</dbReference>
<feature type="compositionally biased region" description="Polar residues" evidence="2">
    <location>
        <begin position="203"/>
        <end position="219"/>
    </location>
</feature>
<dbReference type="EMBL" id="PQIB02000003">
    <property type="protein sequence ID" value="RLN29760.1"/>
    <property type="molecule type" value="Genomic_DNA"/>
</dbReference>
<feature type="region of interest" description="Disordered" evidence="2">
    <location>
        <begin position="195"/>
        <end position="224"/>
    </location>
</feature>
<evidence type="ECO:0000259" key="3">
    <source>
        <dbReference type="PROSITE" id="PS50158"/>
    </source>
</evidence>
<evidence type="ECO:0000256" key="1">
    <source>
        <dbReference type="PROSITE-ProRule" id="PRU00047"/>
    </source>
</evidence>
<dbReference type="Gene3D" id="4.10.60.10">
    <property type="entry name" value="Zinc finger, CCHC-type"/>
    <property type="match status" value="1"/>
</dbReference>
<name>A0A3L6SZ48_PANMI</name>
<sequence>MAELDWIHYAPVPVELKRPVRGDDVTDAAWKQTELSYKASKQRYDADHAKWHPANKKCLAVVKNTIEPAILGAITDFPTVVEYLEKIRSQYTGSSKTYATQLIKQLVTERYLGGGIREHIHHLVHINNKLKPMDMEFKQEHIVHLVFASLPKEFDNFVVNYNMNPEKWDIEKTIAMCVQEEERIKIAHGGSINYVNKKRNNKDIPSSSKGKGPQMPQQHSQHRPKFGQAIVEKDQCLYCKHKGHYKSDCPDYLKMIMEKRGIPFNENYGKKRKKN</sequence>
<keyword evidence="1" id="KW-0479">Metal-binding</keyword>
<dbReference type="InterPro" id="IPR036875">
    <property type="entry name" value="Znf_CCHC_sf"/>
</dbReference>
<keyword evidence="1" id="KW-0863">Zinc-finger</keyword>
<organism evidence="4 5">
    <name type="scientific">Panicum miliaceum</name>
    <name type="common">Proso millet</name>
    <name type="synonym">Broomcorn millet</name>
    <dbReference type="NCBI Taxonomy" id="4540"/>
    <lineage>
        <taxon>Eukaryota</taxon>
        <taxon>Viridiplantae</taxon>
        <taxon>Streptophyta</taxon>
        <taxon>Embryophyta</taxon>
        <taxon>Tracheophyta</taxon>
        <taxon>Spermatophyta</taxon>
        <taxon>Magnoliopsida</taxon>
        <taxon>Liliopsida</taxon>
        <taxon>Poales</taxon>
        <taxon>Poaceae</taxon>
        <taxon>PACMAD clade</taxon>
        <taxon>Panicoideae</taxon>
        <taxon>Panicodae</taxon>
        <taxon>Paniceae</taxon>
        <taxon>Panicinae</taxon>
        <taxon>Panicum</taxon>
        <taxon>Panicum sect. Panicum</taxon>
    </lineage>
</organism>
<dbReference type="GO" id="GO:0003676">
    <property type="term" value="F:nucleic acid binding"/>
    <property type="evidence" value="ECO:0007669"/>
    <property type="project" value="InterPro"/>
</dbReference>
<accession>A0A3L6SZ48</accession>
<dbReference type="Pfam" id="PF14223">
    <property type="entry name" value="Retrotran_gag_2"/>
    <property type="match status" value="1"/>
</dbReference>
<dbReference type="Proteomes" id="UP000275267">
    <property type="component" value="Unassembled WGS sequence"/>
</dbReference>
<keyword evidence="1" id="KW-0862">Zinc</keyword>
<proteinExistence type="predicted"/>
<feature type="domain" description="CCHC-type" evidence="3">
    <location>
        <begin position="236"/>
        <end position="251"/>
    </location>
</feature>
<keyword evidence="5" id="KW-1185">Reference proteome</keyword>
<comment type="caution">
    <text evidence="4">The sequence shown here is derived from an EMBL/GenBank/DDBJ whole genome shotgun (WGS) entry which is preliminary data.</text>
</comment>
<evidence type="ECO:0000256" key="2">
    <source>
        <dbReference type="SAM" id="MobiDB-lite"/>
    </source>
</evidence>
<evidence type="ECO:0000313" key="5">
    <source>
        <dbReference type="Proteomes" id="UP000275267"/>
    </source>
</evidence>